<evidence type="ECO:0000256" key="2">
    <source>
        <dbReference type="SAM" id="SignalP"/>
    </source>
</evidence>
<feature type="domain" description="Phosphatidic acid phosphatase type 2/haloperoxidase" evidence="3">
    <location>
        <begin position="152"/>
        <end position="264"/>
    </location>
</feature>
<gene>
    <name evidence="4" type="ORF">ACK2TP_08485</name>
</gene>
<organism evidence="4 5">
    <name type="scientific">Terriglobus aquaticus</name>
    <dbReference type="NCBI Taxonomy" id="940139"/>
    <lineage>
        <taxon>Bacteria</taxon>
        <taxon>Pseudomonadati</taxon>
        <taxon>Acidobacteriota</taxon>
        <taxon>Terriglobia</taxon>
        <taxon>Terriglobales</taxon>
        <taxon>Acidobacteriaceae</taxon>
        <taxon>Terriglobus</taxon>
    </lineage>
</organism>
<keyword evidence="5" id="KW-1185">Reference proteome</keyword>
<evidence type="ECO:0000313" key="4">
    <source>
        <dbReference type="EMBL" id="MFN2975797.1"/>
    </source>
</evidence>
<feature type="region of interest" description="Disordered" evidence="1">
    <location>
        <begin position="31"/>
        <end position="56"/>
    </location>
</feature>
<dbReference type="Gene3D" id="1.20.144.10">
    <property type="entry name" value="Phosphatidic acid phosphatase type 2/haloperoxidase"/>
    <property type="match status" value="1"/>
</dbReference>
<dbReference type="InterPro" id="IPR000326">
    <property type="entry name" value="PAP2/HPO"/>
</dbReference>
<evidence type="ECO:0000259" key="3">
    <source>
        <dbReference type="SMART" id="SM00014"/>
    </source>
</evidence>
<dbReference type="InterPro" id="IPR036938">
    <property type="entry name" value="PAP2/HPO_sf"/>
</dbReference>
<protein>
    <submittedName>
        <fullName evidence="4">Phosphatase PAP2 family protein</fullName>
    </submittedName>
</protein>
<dbReference type="Proteomes" id="UP001634747">
    <property type="component" value="Unassembled WGS sequence"/>
</dbReference>
<proteinExistence type="predicted"/>
<dbReference type="SMART" id="SM00014">
    <property type="entry name" value="acidPPc"/>
    <property type="match status" value="1"/>
</dbReference>
<feature type="signal peptide" evidence="2">
    <location>
        <begin position="1"/>
        <end position="28"/>
    </location>
</feature>
<dbReference type="Pfam" id="PF01569">
    <property type="entry name" value="PAP2"/>
    <property type="match status" value="1"/>
</dbReference>
<dbReference type="RefSeq" id="WP_263412692.1">
    <property type="nucleotide sequence ID" value="NZ_BAABBH010000001.1"/>
</dbReference>
<name>A0ABW9KJN8_9BACT</name>
<keyword evidence="2" id="KW-0732">Signal</keyword>
<sequence>MTKQSNLARRTLATISVLAFAATSPAYAQSTLPDAPSAQAAPSASRSHDPQNIDDLSLKGTPKRIVLDEVKIVTSPARLRSRDLVWLLPVAGATAASLATDSYTMRNVVSRNPDFNSAATTSSDVLRGAFIGVPVVLFGAGELTHQAKPREAGLLAGEAMVNAYATSEAIKYITLRERPNLQNARGHFFQGDAASDPSFVSGHSIVAWSSAAVLASEYSKPWQQVGIYTLATGASLTRVLGQNHFPTDALLGSVSGWLIGKYVYRSHHRR</sequence>
<accession>A0ABW9KJN8</accession>
<dbReference type="SUPFAM" id="SSF48317">
    <property type="entry name" value="Acid phosphatase/Vanadium-dependent haloperoxidase"/>
    <property type="match status" value="1"/>
</dbReference>
<feature type="compositionally biased region" description="Low complexity" evidence="1">
    <location>
        <begin position="33"/>
        <end position="45"/>
    </location>
</feature>
<reference evidence="4 5" key="1">
    <citation type="submission" date="2024-12" db="EMBL/GenBank/DDBJ databases">
        <authorList>
            <person name="Lee Y."/>
        </authorList>
    </citation>
    <scope>NUCLEOTIDE SEQUENCE [LARGE SCALE GENOMIC DNA]</scope>
    <source>
        <strain evidence="4 5">03SUJ4</strain>
    </source>
</reference>
<feature type="chain" id="PRO_5045224095" evidence="2">
    <location>
        <begin position="29"/>
        <end position="270"/>
    </location>
</feature>
<evidence type="ECO:0000313" key="5">
    <source>
        <dbReference type="Proteomes" id="UP001634747"/>
    </source>
</evidence>
<dbReference type="CDD" id="cd01610">
    <property type="entry name" value="PAP2_like"/>
    <property type="match status" value="1"/>
</dbReference>
<comment type="caution">
    <text evidence="4">The sequence shown here is derived from an EMBL/GenBank/DDBJ whole genome shotgun (WGS) entry which is preliminary data.</text>
</comment>
<evidence type="ECO:0000256" key="1">
    <source>
        <dbReference type="SAM" id="MobiDB-lite"/>
    </source>
</evidence>
<dbReference type="EMBL" id="JBJYXY010000001">
    <property type="protein sequence ID" value="MFN2975797.1"/>
    <property type="molecule type" value="Genomic_DNA"/>
</dbReference>